<keyword evidence="3" id="KW-0812">Transmembrane</keyword>
<comment type="caution">
    <text evidence="4">The sequence shown here is derived from an EMBL/GenBank/DDBJ whole genome shotgun (WGS) entry which is preliminary data.</text>
</comment>
<dbReference type="PANTHER" id="PTHR32347">
    <property type="entry name" value="EFFLUX SYSTEM COMPONENT YKNX-RELATED"/>
    <property type="match status" value="1"/>
</dbReference>
<protein>
    <submittedName>
        <fullName evidence="4">HlyD family secretion protein</fullName>
    </submittedName>
</protein>
<keyword evidence="3" id="KW-0472">Membrane</keyword>
<dbReference type="OrthoDB" id="6397038at2"/>
<name>A0A2C9ZZH8_PSEDV</name>
<keyword evidence="2" id="KW-0175">Coiled coil</keyword>
<comment type="subcellular location">
    <subcellularLocation>
        <location evidence="1">Cell envelope</location>
    </subcellularLocation>
</comment>
<keyword evidence="3" id="KW-1133">Transmembrane helix</keyword>
<dbReference type="InterPro" id="IPR050465">
    <property type="entry name" value="UPF0194_transport"/>
</dbReference>
<sequence length="421" mass="47584">MDIDLTLNSQRSQRQRYKIIWTLVIVCFVLFLYGLKQWLSPMSLLASSVQIAQVQQIDFAVKIRGFGRLKAKQQRFLTNSHMATVEAIHVYPGTRVSKETVIVSLVNPEQTQRLSVARLELARQKAVYNEQIINQKSQLLERESTLTLLQSELENAQLRAEAESKLIEQGIVSSLDYKRSLLHVKQLNQRVTIEQQRSLQLQEMHRERIKVQQELLRQFELNYVMQKQAFEQLHVKAGIDGMLQELNVELGQNLNTGTLLAVVGSDSALKAELLIQQADAEKVSLNMAAKVNTFSREVDATVSRIDPVVTDGRVMIELDLHGDLPANARPDLSIEGYVISEVIPRALVINVPHGTKANSKNTLFKLNPHSHLAQPEIIEFGTLSDNKIQLLQGVEVGELLIISDLSKWQHLATIKIEQDSL</sequence>
<dbReference type="RefSeq" id="WP_086745684.1">
    <property type="nucleotide sequence ID" value="NZ_MWPV01000007.1"/>
</dbReference>
<dbReference type="Gene3D" id="1.10.287.470">
    <property type="entry name" value="Helix hairpin bin"/>
    <property type="match status" value="1"/>
</dbReference>
<dbReference type="PANTHER" id="PTHR32347:SF23">
    <property type="entry name" value="BLL5650 PROTEIN"/>
    <property type="match status" value="1"/>
</dbReference>
<evidence type="ECO:0000256" key="2">
    <source>
        <dbReference type="ARBA" id="ARBA00023054"/>
    </source>
</evidence>
<evidence type="ECO:0000256" key="1">
    <source>
        <dbReference type="ARBA" id="ARBA00004196"/>
    </source>
</evidence>
<keyword evidence="5" id="KW-1185">Reference proteome</keyword>
<dbReference type="AlphaFoldDB" id="A0A2C9ZZH8"/>
<dbReference type="EMBL" id="MWPV01000007">
    <property type="protein sequence ID" value="OUL56170.1"/>
    <property type="molecule type" value="Genomic_DNA"/>
</dbReference>
<evidence type="ECO:0000313" key="5">
    <source>
        <dbReference type="Proteomes" id="UP000194841"/>
    </source>
</evidence>
<accession>A0A2C9ZZH8</accession>
<evidence type="ECO:0000313" key="4">
    <source>
        <dbReference type="EMBL" id="OUL56170.1"/>
    </source>
</evidence>
<organism evidence="4 5">
    <name type="scientific">Pseudoalteromonas ulvae</name>
    <dbReference type="NCBI Taxonomy" id="107327"/>
    <lineage>
        <taxon>Bacteria</taxon>
        <taxon>Pseudomonadati</taxon>
        <taxon>Pseudomonadota</taxon>
        <taxon>Gammaproteobacteria</taxon>
        <taxon>Alteromonadales</taxon>
        <taxon>Pseudoalteromonadaceae</taxon>
        <taxon>Pseudoalteromonas</taxon>
    </lineage>
</organism>
<feature type="transmembrane region" description="Helical" evidence="3">
    <location>
        <begin position="20"/>
        <end position="39"/>
    </location>
</feature>
<dbReference type="Proteomes" id="UP000194841">
    <property type="component" value="Unassembled WGS sequence"/>
</dbReference>
<dbReference type="Gene3D" id="2.40.50.100">
    <property type="match status" value="1"/>
</dbReference>
<reference evidence="4 5" key="1">
    <citation type="submission" date="2017-02" db="EMBL/GenBank/DDBJ databases">
        <title>Pseudoalteromonas ulvae TC14 Genome.</title>
        <authorList>
            <person name="Molmeret M."/>
        </authorList>
    </citation>
    <scope>NUCLEOTIDE SEQUENCE [LARGE SCALE GENOMIC DNA]</scope>
    <source>
        <strain evidence="4">TC14</strain>
    </source>
</reference>
<proteinExistence type="predicted"/>
<dbReference type="GO" id="GO:0030313">
    <property type="term" value="C:cell envelope"/>
    <property type="evidence" value="ECO:0007669"/>
    <property type="project" value="UniProtKB-SubCell"/>
</dbReference>
<dbReference type="Gene3D" id="2.40.30.170">
    <property type="match status" value="1"/>
</dbReference>
<gene>
    <name evidence="4" type="ORF">B1199_18840</name>
</gene>
<evidence type="ECO:0000256" key="3">
    <source>
        <dbReference type="SAM" id="Phobius"/>
    </source>
</evidence>